<dbReference type="AlphaFoldDB" id="A0A9N9GEP5"/>
<gene>
    <name evidence="1" type="ORF">DERYTH_LOCUS7839</name>
</gene>
<feature type="non-terminal residue" evidence="1">
    <location>
        <position position="1"/>
    </location>
</feature>
<protein>
    <submittedName>
        <fullName evidence="1">23659_t:CDS:1</fullName>
    </submittedName>
</protein>
<sequence>TLLLDTDNIVVTKEAGKDENATTVDVDANAATAEVDILLLFSSLSELPK</sequence>
<accession>A0A9N9GEP5</accession>
<proteinExistence type="predicted"/>
<organism evidence="1 2">
    <name type="scientific">Dentiscutata erythropus</name>
    <dbReference type="NCBI Taxonomy" id="1348616"/>
    <lineage>
        <taxon>Eukaryota</taxon>
        <taxon>Fungi</taxon>
        <taxon>Fungi incertae sedis</taxon>
        <taxon>Mucoromycota</taxon>
        <taxon>Glomeromycotina</taxon>
        <taxon>Glomeromycetes</taxon>
        <taxon>Diversisporales</taxon>
        <taxon>Gigasporaceae</taxon>
        <taxon>Dentiscutata</taxon>
    </lineage>
</organism>
<name>A0A9N9GEP5_9GLOM</name>
<evidence type="ECO:0000313" key="1">
    <source>
        <dbReference type="EMBL" id="CAG8604945.1"/>
    </source>
</evidence>
<reference evidence="1" key="1">
    <citation type="submission" date="2021-06" db="EMBL/GenBank/DDBJ databases">
        <authorList>
            <person name="Kallberg Y."/>
            <person name="Tangrot J."/>
            <person name="Rosling A."/>
        </authorList>
    </citation>
    <scope>NUCLEOTIDE SEQUENCE</scope>
    <source>
        <strain evidence="1">MA453B</strain>
    </source>
</reference>
<keyword evidence="2" id="KW-1185">Reference proteome</keyword>
<comment type="caution">
    <text evidence="1">The sequence shown here is derived from an EMBL/GenBank/DDBJ whole genome shotgun (WGS) entry which is preliminary data.</text>
</comment>
<evidence type="ECO:0000313" key="2">
    <source>
        <dbReference type="Proteomes" id="UP000789405"/>
    </source>
</evidence>
<dbReference type="EMBL" id="CAJVPY010003896">
    <property type="protein sequence ID" value="CAG8604945.1"/>
    <property type="molecule type" value="Genomic_DNA"/>
</dbReference>
<dbReference type="Proteomes" id="UP000789405">
    <property type="component" value="Unassembled WGS sequence"/>
</dbReference>